<feature type="non-terminal residue" evidence="2">
    <location>
        <position position="216"/>
    </location>
</feature>
<gene>
    <name evidence="2" type="ORF">AMK68_04825</name>
</gene>
<accession>A0A0S7XJ88</accession>
<dbReference type="AlphaFoldDB" id="A0A0S7XJ88"/>
<sequence length="216" mass="21541">MNRRQSDAKTWLIAVSASLALHLVGVAGFGTWARGRAPALMPQIRSALRPVRVALAEPVPVPPLAEVSPRTSPRARSTASATRARPVSPQAAKGRQPTAKPRGIAAAPAPPPAPLPKVLLPPEAMRPIYSRDSVTPDAELVRPSLPAEYVLEAPDAAPSPSVFDFGAGPGDPATGVVGGTPGGVPGGIPGGIPGGVPGGIPGGMVGGSTDGTPDGS</sequence>
<reference evidence="2 3" key="1">
    <citation type="journal article" date="2015" name="Microbiome">
        <title>Genomic resolution of linkages in carbon, nitrogen, and sulfur cycling among widespread estuary sediment bacteria.</title>
        <authorList>
            <person name="Baker B.J."/>
            <person name="Lazar C.S."/>
            <person name="Teske A.P."/>
            <person name="Dick G.J."/>
        </authorList>
    </citation>
    <scope>NUCLEOTIDE SEQUENCE [LARGE SCALE GENOMIC DNA]</scope>
    <source>
        <strain evidence="2">DG_56</strain>
    </source>
</reference>
<evidence type="ECO:0000256" key="1">
    <source>
        <dbReference type="SAM" id="MobiDB-lite"/>
    </source>
</evidence>
<evidence type="ECO:0000313" key="3">
    <source>
        <dbReference type="Proteomes" id="UP000052020"/>
    </source>
</evidence>
<dbReference type="Proteomes" id="UP000052020">
    <property type="component" value="Unassembled WGS sequence"/>
</dbReference>
<organism evidence="2 3">
    <name type="scientific">candidate division KD3-62 bacterium DG_56</name>
    <dbReference type="NCBI Taxonomy" id="1704032"/>
    <lineage>
        <taxon>Bacteria</taxon>
        <taxon>candidate division KD3-62</taxon>
    </lineage>
</organism>
<evidence type="ECO:0000313" key="2">
    <source>
        <dbReference type="EMBL" id="KPJ62533.1"/>
    </source>
</evidence>
<feature type="compositionally biased region" description="Low complexity" evidence="1">
    <location>
        <begin position="62"/>
        <end position="86"/>
    </location>
</feature>
<comment type="caution">
    <text evidence="2">The sequence shown here is derived from an EMBL/GenBank/DDBJ whole genome shotgun (WGS) entry which is preliminary data.</text>
</comment>
<protein>
    <recommendedName>
        <fullName evidence="4">TonB C-terminal domain-containing protein</fullName>
    </recommendedName>
</protein>
<evidence type="ECO:0008006" key="4">
    <source>
        <dbReference type="Google" id="ProtNLM"/>
    </source>
</evidence>
<name>A0A0S7XJ88_9BACT</name>
<feature type="region of interest" description="Disordered" evidence="1">
    <location>
        <begin position="62"/>
        <end position="115"/>
    </location>
</feature>
<feature type="compositionally biased region" description="Gly residues" evidence="1">
    <location>
        <begin position="176"/>
        <end position="209"/>
    </location>
</feature>
<dbReference type="EMBL" id="LIZY01000112">
    <property type="protein sequence ID" value="KPJ62533.1"/>
    <property type="molecule type" value="Genomic_DNA"/>
</dbReference>
<proteinExistence type="predicted"/>
<feature type="region of interest" description="Disordered" evidence="1">
    <location>
        <begin position="175"/>
        <end position="216"/>
    </location>
</feature>